<dbReference type="AlphaFoldDB" id="A0A5N1GQC9"/>
<dbReference type="InterPro" id="IPR050445">
    <property type="entry name" value="Bact_polysacc_biosynth/exp"/>
</dbReference>
<protein>
    <recommendedName>
        <fullName evidence="3">non-specific protein-tyrosine kinase</fullName>
        <ecNumber evidence="3">2.7.10.2</ecNumber>
    </recommendedName>
</protein>
<dbReference type="FunFam" id="3.40.50.300:FF:000527">
    <property type="entry name" value="Tyrosine-protein kinase etk"/>
    <property type="match status" value="1"/>
</dbReference>
<dbReference type="PANTHER" id="PTHR32309">
    <property type="entry name" value="TYROSINE-PROTEIN KINASE"/>
    <property type="match status" value="1"/>
</dbReference>
<evidence type="ECO:0000256" key="2">
    <source>
        <dbReference type="ARBA" id="ARBA00007316"/>
    </source>
</evidence>
<evidence type="ECO:0000256" key="5">
    <source>
        <dbReference type="ARBA" id="ARBA00022741"/>
    </source>
</evidence>
<keyword evidence="5" id="KW-0547">Nucleotide-binding</keyword>
<evidence type="ECO:0000256" key="6">
    <source>
        <dbReference type="ARBA" id="ARBA00022777"/>
    </source>
</evidence>
<keyword evidence="10" id="KW-0270">Exopolysaccharide synthesis</keyword>
<gene>
    <name evidence="12" type="ORF">F6I03_03345</name>
</gene>
<keyword evidence="8" id="KW-0972">Capsule biogenesis/degradation</keyword>
<comment type="catalytic activity">
    <reaction evidence="11">
        <text>L-tyrosyl-[protein] + ATP = O-phospho-L-tyrosyl-[protein] + ADP + H(+)</text>
        <dbReference type="Rhea" id="RHEA:10596"/>
        <dbReference type="Rhea" id="RHEA-COMP:10136"/>
        <dbReference type="Rhea" id="RHEA-COMP:20101"/>
        <dbReference type="ChEBI" id="CHEBI:15378"/>
        <dbReference type="ChEBI" id="CHEBI:30616"/>
        <dbReference type="ChEBI" id="CHEBI:46858"/>
        <dbReference type="ChEBI" id="CHEBI:61978"/>
        <dbReference type="ChEBI" id="CHEBI:456216"/>
        <dbReference type="EC" id="2.7.10.2"/>
    </reaction>
</comment>
<keyword evidence="7" id="KW-0067">ATP-binding</keyword>
<evidence type="ECO:0000256" key="7">
    <source>
        <dbReference type="ARBA" id="ARBA00022840"/>
    </source>
</evidence>
<keyword evidence="9" id="KW-0829">Tyrosine-protein kinase</keyword>
<dbReference type="OrthoDB" id="9794577at2"/>
<dbReference type="GO" id="GO:0005524">
    <property type="term" value="F:ATP binding"/>
    <property type="evidence" value="ECO:0007669"/>
    <property type="project" value="UniProtKB-KW"/>
</dbReference>
<keyword evidence="4" id="KW-0808">Transferase</keyword>
<comment type="similarity">
    <text evidence="2">Belongs to the CpsD/CapB family.</text>
</comment>
<dbReference type="GO" id="GO:0000271">
    <property type="term" value="P:polysaccharide biosynthetic process"/>
    <property type="evidence" value="ECO:0007669"/>
    <property type="project" value="UniProtKB-KW"/>
</dbReference>
<dbReference type="InterPro" id="IPR027417">
    <property type="entry name" value="P-loop_NTPase"/>
</dbReference>
<proteinExistence type="inferred from homology"/>
<evidence type="ECO:0000256" key="8">
    <source>
        <dbReference type="ARBA" id="ARBA00022903"/>
    </source>
</evidence>
<dbReference type="GO" id="GO:0042802">
    <property type="term" value="F:identical protein binding"/>
    <property type="evidence" value="ECO:0007669"/>
    <property type="project" value="UniProtKB-ARBA"/>
</dbReference>
<reference evidence="12 13" key="1">
    <citation type="submission" date="2019-09" db="EMBL/GenBank/DDBJ databases">
        <title>Draft genome sequence assemblies of isolates from the urinary tract.</title>
        <authorList>
            <person name="Mores C.R."/>
            <person name="Putonti C."/>
            <person name="Wolfe A.J."/>
        </authorList>
    </citation>
    <scope>NUCLEOTIDE SEQUENCE [LARGE SCALE GENOMIC DNA]</scope>
    <source>
        <strain evidence="12 13">UMB623</strain>
    </source>
</reference>
<dbReference type="RefSeq" id="WP_083290583.1">
    <property type="nucleotide sequence ID" value="NZ_VYWO01000001.1"/>
</dbReference>
<dbReference type="STRING" id="119206.AWM72_05800"/>
<organism evidence="12 13">
    <name type="scientific">Aerococcus sanguinicola</name>
    <dbReference type="NCBI Taxonomy" id="119206"/>
    <lineage>
        <taxon>Bacteria</taxon>
        <taxon>Bacillati</taxon>
        <taxon>Bacillota</taxon>
        <taxon>Bacilli</taxon>
        <taxon>Lactobacillales</taxon>
        <taxon>Aerococcaceae</taxon>
        <taxon>Aerococcus</taxon>
    </lineage>
</organism>
<dbReference type="SUPFAM" id="SSF52540">
    <property type="entry name" value="P-loop containing nucleoside triphosphate hydrolases"/>
    <property type="match status" value="1"/>
</dbReference>
<dbReference type="PANTHER" id="PTHR32309:SF13">
    <property type="entry name" value="FERRIC ENTEROBACTIN TRANSPORT PROTEIN FEPE"/>
    <property type="match status" value="1"/>
</dbReference>
<sequence>MFSRFKQKEIVKKNREQRQGSSLITLQRPNDIVSEQFRTIRTNIQFAMEEQKFKSIMFTSSGAWEGKSTIVANIATVMADLNLRVCIVDCDLRKPTIHKTFDVDGPSGLTSLLTQRELKTMNYVQYVPEANLYVLPAGPKPPNPAELLSSQRMTDIIDELEQLFDLVIIDTPPILLVTDAQIMASRVDNVIFVLRENVSQIRNVQKSKELLDAVNANVLGAIYNGAVGDAVNSYYGYGYHDEEV</sequence>
<dbReference type="Pfam" id="PF10609">
    <property type="entry name" value="ParA"/>
    <property type="match status" value="1"/>
</dbReference>
<evidence type="ECO:0000313" key="13">
    <source>
        <dbReference type="Proteomes" id="UP000327148"/>
    </source>
</evidence>
<accession>A0A5N1GQC9</accession>
<dbReference type="GO" id="GO:0004715">
    <property type="term" value="F:non-membrane spanning protein tyrosine kinase activity"/>
    <property type="evidence" value="ECO:0007669"/>
    <property type="project" value="UniProtKB-EC"/>
</dbReference>
<dbReference type="NCBIfam" id="TIGR01007">
    <property type="entry name" value="eps_fam"/>
    <property type="match status" value="1"/>
</dbReference>
<keyword evidence="6 12" id="KW-0418">Kinase</keyword>
<dbReference type="CDD" id="cd05387">
    <property type="entry name" value="BY-kinase"/>
    <property type="match status" value="1"/>
</dbReference>
<dbReference type="GO" id="GO:0005886">
    <property type="term" value="C:plasma membrane"/>
    <property type="evidence" value="ECO:0007669"/>
    <property type="project" value="TreeGrafter"/>
</dbReference>
<evidence type="ECO:0000256" key="11">
    <source>
        <dbReference type="ARBA" id="ARBA00051245"/>
    </source>
</evidence>
<evidence type="ECO:0000256" key="10">
    <source>
        <dbReference type="ARBA" id="ARBA00023169"/>
    </source>
</evidence>
<evidence type="ECO:0000256" key="4">
    <source>
        <dbReference type="ARBA" id="ARBA00022679"/>
    </source>
</evidence>
<dbReference type="EC" id="2.7.10.2" evidence="3"/>
<evidence type="ECO:0000256" key="3">
    <source>
        <dbReference type="ARBA" id="ARBA00011903"/>
    </source>
</evidence>
<evidence type="ECO:0000256" key="1">
    <source>
        <dbReference type="ARBA" id="ARBA00005132"/>
    </source>
</evidence>
<dbReference type="EMBL" id="VYWO01000001">
    <property type="protein sequence ID" value="KAA9302261.1"/>
    <property type="molecule type" value="Genomic_DNA"/>
</dbReference>
<evidence type="ECO:0000256" key="9">
    <source>
        <dbReference type="ARBA" id="ARBA00023137"/>
    </source>
</evidence>
<comment type="caution">
    <text evidence="12">The sequence shown here is derived from an EMBL/GenBank/DDBJ whole genome shotgun (WGS) entry which is preliminary data.</text>
</comment>
<dbReference type="InterPro" id="IPR005702">
    <property type="entry name" value="Wzc-like_C"/>
</dbReference>
<evidence type="ECO:0000313" key="12">
    <source>
        <dbReference type="EMBL" id="KAA9302261.1"/>
    </source>
</evidence>
<dbReference type="Proteomes" id="UP000327148">
    <property type="component" value="Unassembled WGS sequence"/>
</dbReference>
<dbReference type="Gene3D" id="3.40.50.300">
    <property type="entry name" value="P-loop containing nucleotide triphosphate hydrolases"/>
    <property type="match status" value="1"/>
</dbReference>
<comment type="pathway">
    <text evidence="1">Capsule biogenesis; capsule polysaccharide biosynthesis.</text>
</comment>
<dbReference type="InterPro" id="IPR033756">
    <property type="entry name" value="YlxH/NBP35"/>
</dbReference>
<name>A0A5N1GQC9_9LACT</name>